<dbReference type="OMA" id="LMPKMIL"/>
<dbReference type="Pfam" id="PF04194">
    <property type="entry name" value="PDCD2_C"/>
    <property type="match status" value="1"/>
</dbReference>
<dbReference type="GO" id="GO:0030490">
    <property type="term" value="P:maturation of SSU-rRNA"/>
    <property type="evidence" value="ECO:0007669"/>
    <property type="project" value="TreeGrafter"/>
</dbReference>
<evidence type="ECO:0000256" key="1">
    <source>
        <dbReference type="SAM" id="Coils"/>
    </source>
</evidence>
<feature type="region of interest" description="Disordered" evidence="2">
    <location>
        <begin position="179"/>
        <end position="272"/>
    </location>
</feature>
<feature type="compositionally biased region" description="Basic and acidic residues" evidence="2">
    <location>
        <begin position="233"/>
        <end position="243"/>
    </location>
</feature>
<dbReference type="VEuPathDB" id="FungiDB:LELG_05143"/>
<dbReference type="InterPro" id="IPR007320">
    <property type="entry name" value="PDCD2_C"/>
</dbReference>
<dbReference type="OrthoDB" id="443682at2759"/>
<dbReference type="Proteomes" id="UP000001996">
    <property type="component" value="Unassembled WGS sequence"/>
</dbReference>
<sequence length="510" mass="56324">MSSSKSNYIHDSNNSSSNSNNDDEYFSSDDESIYDGGSNSKVVLGFVDAPITADDQPSIEDTFIGGQPVWLHPDSKPDEQYLICNHCNKKMALLSQAFAPIDGILYDRVLYIFGCKNPGCSRQKGSVKVIRGIDKSAETVSRIKSELEDAKAKELDEKLKLDNKKQLNQELMKDLFKKPDAESSQGGGTNPFGAQNPFAKSGDKDSNPFGSNPFAKPEENKSNDLQSMTTQQKKQEAAMEKVTKPVSKSKPTKENEQPKESQSFAEVVAQNAPKQVETKVKTLEGDLPEYIGNFVFVEPEKFKKDKTSDAELAKYKHLIEKNNSEGNGGSGAGGDDDDGIFGLGGGSSSRRGSQSSAVLDPQTQGISNMLDDKYFENFSSTVKHNPGQVLRYDLHGRPLLYNGKDDVAKRFLVNPPNIPRPGYNPSSERRFELQLMPKAIMDLEGLDIDGDEKEGRGNSKVDIKDILNGMSWGTIIVCTDVEDYIPDDRFDENGVAYIEEWCGVQWEESV</sequence>
<dbReference type="InParanoid" id="A5E6A4"/>
<evidence type="ECO:0000259" key="3">
    <source>
        <dbReference type="Pfam" id="PF04194"/>
    </source>
</evidence>
<feature type="region of interest" description="Disordered" evidence="2">
    <location>
        <begin position="321"/>
        <end position="361"/>
    </location>
</feature>
<dbReference type="PANTHER" id="PTHR47524">
    <property type="entry name" value="20S RRNA ACCUMULATION PROTEIN 4"/>
    <property type="match status" value="1"/>
</dbReference>
<feature type="compositionally biased region" description="Acidic residues" evidence="2">
    <location>
        <begin position="21"/>
        <end position="32"/>
    </location>
</feature>
<dbReference type="KEGG" id="lel:PVL30_005278"/>
<evidence type="ECO:0000313" key="5">
    <source>
        <dbReference type="Proteomes" id="UP000001996"/>
    </source>
</evidence>
<keyword evidence="5" id="KW-1185">Reference proteome</keyword>
<evidence type="ECO:0000313" key="4">
    <source>
        <dbReference type="EMBL" id="EDK46962.1"/>
    </source>
</evidence>
<feature type="domain" description="Programmed cell death protein 2 C-terminal" evidence="3">
    <location>
        <begin position="372"/>
        <end position="506"/>
    </location>
</feature>
<protein>
    <recommendedName>
        <fullName evidence="3">Programmed cell death protein 2 C-terminal domain-containing protein</fullName>
    </recommendedName>
</protein>
<dbReference type="FunCoup" id="A5E6A4">
    <property type="interactions" value="324"/>
</dbReference>
<feature type="coiled-coil region" evidence="1">
    <location>
        <begin position="133"/>
        <end position="164"/>
    </location>
</feature>
<organism evidence="4 5">
    <name type="scientific">Lodderomyces elongisporus (strain ATCC 11503 / CBS 2605 / JCM 1781 / NBRC 1676 / NRRL YB-4239)</name>
    <name type="common">Yeast</name>
    <name type="synonym">Saccharomyces elongisporus</name>
    <dbReference type="NCBI Taxonomy" id="379508"/>
    <lineage>
        <taxon>Eukaryota</taxon>
        <taxon>Fungi</taxon>
        <taxon>Dikarya</taxon>
        <taxon>Ascomycota</taxon>
        <taxon>Saccharomycotina</taxon>
        <taxon>Pichiomycetes</taxon>
        <taxon>Debaryomycetaceae</taxon>
        <taxon>Candida/Lodderomyces clade</taxon>
        <taxon>Lodderomyces</taxon>
    </lineage>
</organism>
<dbReference type="GeneID" id="5230709"/>
<dbReference type="GO" id="GO:0005737">
    <property type="term" value="C:cytoplasm"/>
    <property type="evidence" value="ECO:0007669"/>
    <property type="project" value="InterPro"/>
</dbReference>
<dbReference type="AlphaFoldDB" id="A5E6A4"/>
<keyword evidence="1" id="KW-0175">Coiled coil</keyword>
<gene>
    <name evidence="4" type="ORF">LELG_05143</name>
</gene>
<feature type="compositionally biased region" description="Low complexity" evidence="2">
    <location>
        <begin position="1"/>
        <end position="20"/>
    </location>
</feature>
<dbReference type="PANTHER" id="PTHR47524:SF1">
    <property type="entry name" value="20S RRNA ACCUMULATION PROTEIN 4"/>
    <property type="match status" value="1"/>
</dbReference>
<feature type="compositionally biased region" description="Polar residues" evidence="2">
    <location>
        <begin position="223"/>
        <end position="232"/>
    </location>
</feature>
<name>A5E6A4_LODEL</name>
<dbReference type="EMBL" id="CH981531">
    <property type="protein sequence ID" value="EDK46962.1"/>
    <property type="molecule type" value="Genomic_DNA"/>
</dbReference>
<feature type="region of interest" description="Disordered" evidence="2">
    <location>
        <begin position="1"/>
        <end position="32"/>
    </location>
</feature>
<reference evidence="4 5" key="1">
    <citation type="journal article" date="2009" name="Nature">
        <title>Evolution of pathogenicity and sexual reproduction in eight Candida genomes.</title>
        <authorList>
            <person name="Butler G."/>
            <person name="Rasmussen M.D."/>
            <person name="Lin M.F."/>
            <person name="Santos M.A."/>
            <person name="Sakthikumar S."/>
            <person name="Munro C.A."/>
            <person name="Rheinbay E."/>
            <person name="Grabherr M."/>
            <person name="Forche A."/>
            <person name="Reedy J.L."/>
            <person name="Agrafioti I."/>
            <person name="Arnaud M.B."/>
            <person name="Bates S."/>
            <person name="Brown A.J."/>
            <person name="Brunke S."/>
            <person name="Costanzo M.C."/>
            <person name="Fitzpatrick D.A."/>
            <person name="de Groot P.W."/>
            <person name="Harris D."/>
            <person name="Hoyer L.L."/>
            <person name="Hube B."/>
            <person name="Klis F.M."/>
            <person name="Kodira C."/>
            <person name="Lennard N."/>
            <person name="Logue M.E."/>
            <person name="Martin R."/>
            <person name="Neiman A.M."/>
            <person name="Nikolaou E."/>
            <person name="Quail M.A."/>
            <person name="Quinn J."/>
            <person name="Santos M.C."/>
            <person name="Schmitzberger F.F."/>
            <person name="Sherlock G."/>
            <person name="Shah P."/>
            <person name="Silverstein K.A."/>
            <person name="Skrzypek M.S."/>
            <person name="Soll D."/>
            <person name="Staggs R."/>
            <person name="Stansfield I."/>
            <person name="Stumpf M.P."/>
            <person name="Sudbery P.E."/>
            <person name="Srikantha T."/>
            <person name="Zeng Q."/>
            <person name="Berman J."/>
            <person name="Berriman M."/>
            <person name="Heitman J."/>
            <person name="Gow N.A."/>
            <person name="Lorenz M.C."/>
            <person name="Birren B.W."/>
            <person name="Kellis M."/>
            <person name="Cuomo C.A."/>
        </authorList>
    </citation>
    <scope>NUCLEOTIDE SEQUENCE [LARGE SCALE GENOMIC DNA]</scope>
    <source>
        <strain evidence="5">ATCC 11503 / BCRC 21390 / CBS 2605 / JCM 1781 / NBRC 1676 / NRRL YB-4239</strain>
    </source>
</reference>
<proteinExistence type="predicted"/>
<dbReference type="eggNOG" id="KOG2061">
    <property type="taxonomic scope" value="Eukaryota"/>
</dbReference>
<dbReference type="STRING" id="379508.A5E6A4"/>
<dbReference type="HOGENOM" id="CLU_031771_0_0_1"/>
<evidence type="ECO:0000256" key="2">
    <source>
        <dbReference type="SAM" id="MobiDB-lite"/>
    </source>
</evidence>
<accession>A5E6A4</accession>
<dbReference type="RefSeq" id="XP_001523727.1">
    <property type="nucleotide sequence ID" value="XM_001523677.1"/>
</dbReference>